<dbReference type="Pfam" id="PF00293">
    <property type="entry name" value="NUDIX"/>
    <property type="match status" value="1"/>
</dbReference>
<reference evidence="5" key="2">
    <citation type="journal article" date="2023" name="Int. J. Mol. Sci.">
        <title>De Novo Assembly and Annotation of 11 Diverse Shrub Willow (Salix) Genomes Reveals Novel Gene Organization in Sex-Linked Regions.</title>
        <authorList>
            <person name="Hyden B."/>
            <person name="Feng K."/>
            <person name="Yates T.B."/>
            <person name="Jawdy S."/>
            <person name="Cereghino C."/>
            <person name="Smart L.B."/>
            <person name="Muchero W."/>
        </authorList>
    </citation>
    <scope>NUCLEOTIDE SEQUENCE</scope>
    <source>
        <tissue evidence="5">Shoot tip</tissue>
    </source>
</reference>
<evidence type="ECO:0000313" key="6">
    <source>
        <dbReference type="Proteomes" id="UP001151532"/>
    </source>
</evidence>
<proteinExistence type="predicted"/>
<keyword evidence="6" id="KW-1185">Reference proteome</keyword>
<evidence type="ECO:0000256" key="1">
    <source>
        <dbReference type="ARBA" id="ARBA00022723"/>
    </source>
</evidence>
<accession>A0A9Q0VWV3</accession>
<dbReference type="InterPro" id="IPR000086">
    <property type="entry name" value="NUDIX_hydrolase_dom"/>
</dbReference>
<dbReference type="Proteomes" id="UP001151532">
    <property type="component" value="Chromosome 16"/>
</dbReference>
<dbReference type="SUPFAM" id="SSF55811">
    <property type="entry name" value="Nudix"/>
    <property type="match status" value="1"/>
</dbReference>
<evidence type="ECO:0000313" key="5">
    <source>
        <dbReference type="EMBL" id="KAJ6756485.1"/>
    </source>
</evidence>
<sequence length="183" mass="19507">MTTFVQLIDDSSNSLSPTTVSSWIGEIGTLLIKDNDDKVDQLENCNAFLAGILVDSPAAHESGGEVLDASTDKDSISSNDTDDDPKEKKHSNVMEPVAGWLRGAFLLSIEALRIMRVAIKYEKVVKVLVINANSGPGLLFPKGGWENDETVEEAAAREALEEAGVGGDLLVLGLMGNMCNASE</sequence>
<dbReference type="Gene3D" id="3.90.79.10">
    <property type="entry name" value="Nucleoside Triphosphate Pyrophosphohydrolase"/>
    <property type="match status" value="1"/>
</dbReference>
<protein>
    <submittedName>
        <fullName evidence="5">DIPHOSPHOINOSITOL POLYPHOSPHATE PHOSPHOHYDROLASE</fullName>
    </submittedName>
</protein>
<evidence type="ECO:0000256" key="3">
    <source>
        <dbReference type="SAM" id="MobiDB-lite"/>
    </source>
</evidence>
<organism evidence="5 6">
    <name type="scientific">Salix purpurea</name>
    <name type="common">Purple osier willow</name>
    <dbReference type="NCBI Taxonomy" id="77065"/>
    <lineage>
        <taxon>Eukaryota</taxon>
        <taxon>Viridiplantae</taxon>
        <taxon>Streptophyta</taxon>
        <taxon>Embryophyta</taxon>
        <taxon>Tracheophyta</taxon>
        <taxon>Spermatophyta</taxon>
        <taxon>Magnoliopsida</taxon>
        <taxon>eudicotyledons</taxon>
        <taxon>Gunneridae</taxon>
        <taxon>Pentapetalae</taxon>
        <taxon>rosids</taxon>
        <taxon>fabids</taxon>
        <taxon>Malpighiales</taxon>
        <taxon>Salicaceae</taxon>
        <taxon>Saliceae</taxon>
        <taxon>Salix</taxon>
    </lineage>
</organism>
<dbReference type="GO" id="GO:0016787">
    <property type="term" value="F:hydrolase activity"/>
    <property type="evidence" value="ECO:0007669"/>
    <property type="project" value="UniProtKB-KW"/>
</dbReference>
<dbReference type="GO" id="GO:0046872">
    <property type="term" value="F:metal ion binding"/>
    <property type="evidence" value="ECO:0007669"/>
    <property type="project" value="UniProtKB-KW"/>
</dbReference>
<feature type="region of interest" description="Disordered" evidence="3">
    <location>
        <begin position="63"/>
        <end position="91"/>
    </location>
</feature>
<dbReference type="InterPro" id="IPR015797">
    <property type="entry name" value="NUDIX_hydrolase-like_dom_sf"/>
</dbReference>
<dbReference type="PANTHER" id="PTHR12629:SF0">
    <property type="entry name" value="DIPHOSPHOINOSITOL-POLYPHOSPHATE DIPHOSPHATASE"/>
    <property type="match status" value="1"/>
</dbReference>
<dbReference type="GO" id="GO:0005634">
    <property type="term" value="C:nucleus"/>
    <property type="evidence" value="ECO:0007669"/>
    <property type="project" value="TreeGrafter"/>
</dbReference>
<feature type="domain" description="Nudix hydrolase" evidence="4">
    <location>
        <begin position="127"/>
        <end position="169"/>
    </location>
</feature>
<dbReference type="InterPro" id="IPR020084">
    <property type="entry name" value="NUDIX_hydrolase_CS"/>
</dbReference>
<name>A0A9Q0VWV3_SALPP</name>
<dbReference type="AlphaFoldDB" id="A0A9Q0VWV3"/>
<evidence type="ECO:0000259" key="4">
    <source>
        <dbReference type="Pfam" id="PF00293"/>
    </source>
</evidence>
<dbReference type="OrthoDB" id="2011998at2759"/>
<keyword evidence="1" id="KW-0479">Metal-binding</keyword>
<dbReference type="PANTHER" id="PTHR12629">
    <property type="entry name" value="DIPHOSPHOINOSITOL POLYPHOSPHATE PHOSPHOHYDROLASE"/>
    <property type="match status" value="1"/>
</dbReference>
<comment type="caution">
    <text evidence="5">The sequence shown here is derived from an EMBL/GenBank/DDBJ whole genome shotgun (WGS) entry which is preliminary data.</text>
</comment>
<dbReference type="GO" id="GO:0005737">
    <property type="term" value="C:cytoplasm"/>
    <property type="evidence" value="ECO:0007669"/>
    <property type="project" value="TreeGrafter"/>
</dbReference>
<keyword evidence="2" id="KW-0378">Hydrolase</keyword>
<gene>
    <name evidence="5" type="ORF">OIU79_028805</name>
</gene>
<dbReference type="PROSITE" id="PS00893">
    <property type="entry name" value="NUDIX_BOX"/>
    <property type="match status" value="1"/>
</dbReference>
<dbReference type="EMBL" id="JAPFFK010000007">
    <property type="protein sequence ID" value="KAJ6756485.1"/>
    <property type="molecule type" value="Genomic_DNA"/>
</dbReference>
<reference evidence="5" key="1">
    <citation type="submission" date="2022-11" db="EMBL/GenBank/DDBJ databases">
        <authorList>
            <person name="Hyden B.L."/>
            <person name="Feng K."/>
            <person name="Yates T."/>
            <person name="Jawdy S."/>
            <person name="Smart L.B."/>
            <person name="Muchero W."/>
        </authorList>
    </citation>
    <scope>NUCLEOTIDE SEQUENCE</scope>
    <source>
        <tissue evidence="5">Shoot tip</tissue>
    </source>
</reference>
<evidence type="ECO:0000256" key="2">
    <source>
        <dbReference type="ARBA" id="ARBA00022801"/>
    </source>
</evidence>